<dbReference type="Gramene" id="TKW04836">
    <property type="protein sequence ID" value="TKW04836"/>
    <property type="gene ID" value="SEVIR_7G135800v2"/>
</dbReference>
<protein>
    <submittedName>
        <fullName evidence="2">Uncharacterized protein</fullName>
    </submittedName>
</protein>
<gene>
    <name evidence="2" type="ORF">SEVIR_7G135800v2</name>
</gene>
<dbReference type="AlphaFoldDB" id="A0A4V6D422"/>
<feature type="compositionally biased region" description="Low complexity" evidence="1">
    <location>
        <begin position="42"/>
        <end position="55"/>
    </location>
</feature>
<sequence length="226" mass="23663">MKKGIRNYSSLSRGAFAVCSVLPRLPNAWPTVTNDVDPVRTPASSSGRRPARSRPAGRWGNAFAVLNCTGNVDGPCHAGRSLIRRCSSGTCVASGRNDEDGRAFTRANRLRLRAVRAYVTYRTLAGVPTAAPAAVCAFVFNGAGAMHSPACAGSPGRRGVAGFERQADPSVASLGRSHELVADPPHPRDHRVSCRATGAAARKLATASHATEPMRYACGHGLTASS</sequence>
<reference evidence="2" key="1">
    <citation type="submission" date="2019-03" db="EMBL/GenBank/DDBJ databases">
        <title>WGS assembly of Setaria viridis.</title>
        <authorList>
            <person name="Huang P."/>
            <person name="Jenkins J."/>
            <person name="Grimwood J."/>
            <person name="Barry K."/>
            <person name="Healey A."/>
            <person name="Mamidi S."/>
            <person name="Sreedasyam A."/>
            <person name="Shu S."/>
            <person name="Feldman M."/>
            <person name="Wu J."/>
            <person name="Yu Y."/>
            <person name="Chen C."/>
            <person name="Johnson J."/>
            <person name="Rokhsar D."/>
            <person name="Baxter I."/>
            <person name="Schmutz J."/>
            <person name="Brutnell T."/>
            <person name="Kellogg E."/>
        </authorList>
    </citation>
    <scope>NUCLEOTIDE SEQUENCE [LARGE SCALE GENOMIC DNA]</scope>
</reference>
<organism evidence="2 3">
    <name type="scientific">Setaria viridis</name>
    <name type="common">Green bristlegrass</name>
    <name type="synonym">Setaria italica subsp. viridis</name>
    <dbReference type="NCBI Taxonomy" id="4556"/>
    <lineage>
        <taxon>Eukaryota</taxon>
        <taxon>Viridiplantae</taxon>
        <taxon>Streptophyta</taxon>
        <taxon>Embryophyta</taxon>
        <taxon>Tracheophyta</taxon>
        <taxon>Spermatophyta</taxon>
        <taxon>Magnoliopsida</taxon>
        <taxon>Liliopsida</taxon>
        <taxon>Poales</taxon>
        <taxon>Poaceae</taxon>
        <taxon>PACMAD clade</taxon>
        <taxon>Panicoideae</taxon>
        <taxon>Panicodae</taxon>
        <taxon>Paniceae</taxon>
        <taxon>Cenchrinae</taxon>
        <taxon>Setaria</taxon>
    </lineage>
</organism>
<evidence type="ECO:0000313" key="2">
    <source>
        <dbReference type="EMBL" id="TKW04836.1"/>
    </source>
</evidence>
<feature type="region of interest" description="Disordered" evidence="1">
    <location>
        <begin position="32"/>
        <end position="55"/>
    </location>
</feature>
<dbReference type="EMBL" id="CM016558">
    <property type="protein sequence ID" value="TKW04836.1"/>
    <property type="molecule type" value="Genomic_DNA"/>
</dbReference>
<proteinExistence type="predicted"/>
<evidence type="ECO:0000313" key="3">
    <source>
        <dbReference type="Proteomes" id="UP000298652"/>
    </source>
</evidence>
<evidence type="ECO:0000256" key="1">
    <source>
        <dbReference type="SAM" id="MobiDB-lite"/>
    </source>
</evidence>
<keyword evidence="3" id="KW-1185">Reference proteome</keyword>
<name>A0A4V6D422_SETVI</name>
<dbReference type="Proteomes" id="UP000298652">
    <property type="component" value="Chromosome 7"/>
</dbReference>
<accession>A0A4V6D422</accession>